<protein>
    <submittedName>
        <fullName evidence="1">Uncharacterized protein</fullName>
    </submittedName>
</protein>
<evidence type="ECO:0000313" key="2">
    <source>
        <dbReference type="Proteomes" id="UP000238220"/>
    </source>
</evidence>
<accession>A0A2S5TI22</accession>
<evidence type="ECO:0000313" key="1">
    <source>
        <dbReference type="EMBL" id="PPE74612.1"/>
    </source>
</evidence>
<reference evidence="1 2" key="1">
    <citation type="submission" date="2018-02" db="EMBL/GenBank/DDBJ databases">
        <title>Genome sequencing of Solimonas sp. HR-BB.</title>
        <authorList>
            <person name="Lee Y."/>
            <person name="Jeon C.O."/>
        </authorList>
    </citation>
    <scope>NUCLEOTIDE SEQUENCE [LARGE SCALE GENOMIC DNA]</scope>
    <source>
        <strain evidence="1 2">HR-BB</strain>
    </source>
</reference>
<dbReference type="AlphaFoldDB" id="A0A2S5TI22"/>
<sequence>MDIDWKERVLCCERAGLSRADIADFCGLSYSSLGDLMRGATREPRGMAAVKLWQLSERLAAGLEEAA</sequence>
<gene>
    <name evidence="1" type="ORF">C3942_07570</name>
</gene>
<dbReference type="Proteomes" id="UP000238220">
    <property type="component" value="Unassembled WGS sequence"/>
</dbReference>
<proteinExistence type="predicted"/>
<name>A0A2S5TI22_9GAMM</name>
<keyword evidence="2" id="KW-1185">Reference proteome</keyword>
<dbReference type="RefSeq" id="WP_104229769.1">
    <property type="nucleotide sequence ID" value="NZ_PSNW01000003.1"/>
</dbReference>
<dbReference type="EMBL" id="PSNW01000003">
    <property type="protein sequence ID" value="PPE74612.1"/>
    <property type="molecule type" value="Genomic_DNA"/>
</dbReference>
<dbReference type="OrthoDB" id="6058559at2"/>
<comment type="caution">
    <text evidence="1">The sequence shown here is derived from an EMBL/GenBank/DDBJ whole genome shotgun (WGS) entry which is preliminary data.</text>
</comment>
<organism evidence="1 2">
    <name type="scientific">Solimonas fluminis</name>
    <dbReference type="NCBI Taxonomy" id="2086571"/>
    <lineage>
        <taxon>Bacteria</taxon>
        <taxon>Pseudomonadati</taxon>
        <taxon>Pseudomonadota</taxon>
        <taxon>Gammaproteobacteria</taxon>
        <taxon>Nevskiales</taxon>
        <taxon>Nevskiaceae</taxon>
        <taxon>Solimonas</taxon>
    </lineage>
</organism>